<dbReference type="Pfam" id="PF13174">
    <property type="entry name" value="TPR_6"/>
    <property type="match status" value="1"/>
</dbReference>
<dbReference type="Proteomes" id="UP000001542">
    <property type="component" value="Unassembled WGS sequence"/>
</dbReference>
<dbReference type="Gene3D" id="1.25.40.10">
    <property type="entry name" value="Tetratricopeptide repeat domain"/>
    <property type="match status" value="2"/>
</dbReference>
<protein>
    <submittedName>
        <fullName evidence="4">TPR Domain containing protein</fullName>
    </submittedName>
</protein>
<dbReference type="EMBL" id="DS113285">
    <property type="protein sequence ID" value="EAY13451.1"/>
    <property type="molecule type" value="Genomic_DNA"/>
</dbReference>
<keyword evidence="5" id="KW-1185">Reference proteome</keyword>
<dbReference type="SMR" id="A2E1K4"/>
<evidence type="ECO:0000256" key="2">
    <source>
        <dbReference type="ARBA" id="ARBA00023242"/>
    </source>
</evidence>
<reference evidence="4" key="1">
    <citation type="submission" date="2006-10" db="EMBL/GenBank/DDBJ databases">
        <authorList>
            <person name="Amadeo P."/>
            <person name="Zhao Q."/>
            <person name="Wortman J."/>
            <person name="Fraser-Liggett C."/>
            <person name="Carlton J."/>
        </authorList>
    </citation>
    <scope>NUCLEOTIDE SEQUENCE</scope>
    <source>
        <strain evidence="4">G3</strain>
    </source>
</reference>
<dbReference type="InterPro" id="IPR051630">
    <property type="entry name" value="Corepressor-Demethylase"/>
</dbReference>
<comment type="subcellular location">
    <subcellularLocation>
        <location evidence="1">Nucleus</location>
    </subcellularLocation>
</comment>
<dbReference type="KEGG" id="tva:4771430"/>
<proteinExistence type="predicted"/>
<dbReference type="SMART" id="SM00028">
    <property type="entry name" value="TPR"/>
    <property type="match status" value="4"/>
</dbReference>
<name>A2E1K4_TRIV3</name>
<dbReference type="PROSITE" id="PS50005">
    <property type="entry name" value="TPR"/>
    <property type="match status" value="1"/>
</dbReference>
<dbReference type="VEuPathDB" id="TrichDB:TVAGG3_0519320"/>
<dbReference type="PANTHER" id="PTHR14017:SF1">
    <property type="entry name" value="LD02225P"/>
    <property type="match status" value="1"/>
</dbReference>
<dbReference type="eggNOG" id="KOG1124">
    <property type="taxonomic scope" value="Eukaryota"/>
</dbReference>
<dbReference type="PANTHER" id="PTHR14017">
    <property type="entry name" value="LYSINE-SPECIFIC DEMETHYLASE"/>
    <property type="match status" value="1"/>
</dbReference>
<keyword evidence="3" id="KW-0802">TPR repeat</keyword>
<dbReference type="InterPro" id="IPR019734">
    <property type="entry name" value="TPR_rpt"/>
</dbReference>
<gene>
    <name evidence="4" type="ORF">TVAG_206190</name>
</gene>
<dbReference type="Pfam" id="PF13181">
    <property type="entry name" value="TPR_8"/>
    <property type="match status" value="1"/>
</dbReference>
<dbReference type="OrthoDB" id="418911at2759"/>
<dbReference type="SUPFAM" id="SSF48452">
    <property type="entry name" value="TPR-like"/>
    <property type="match status" value="1"/>
</dbReference>
<dbReference type="STRING" id="5722.A2E1K4"/>
<evidence type="ECO:0000256" key="3">
    <source>
        <dbReference type="PROSITE-ProRule" id="PRU00339"/>
    </source>
</evidence>
<evidence type="ECO:0000313" key="5">
    <source>
        <dbReference type="Proteomes" id="UP000001542"/>
    </source>
</evidence>
<dbReference type="GO" id="GO:0031490">
    <property type="term" value="F:chromatin DNA binding"/>
    <property type="evidence" value="ECO:0000318"/>
    <property type="project" value="GO_Central"/>
</dbReference>
<evidence type="ECO:0000313" key="4">
    <source>
        <dbReference type="EMBL" id="EAY13451.1"/>
    </source>
</evidence>
<evidence type="ECO:0000256" key="1">
    <source>
        <dbReference type="ARBA" id="ARBA00004123"/>
    </source>
</evidence>
<dbReference type="RefSeq" id="XP_001325674.1">
    <property type="nucleotide sequence ID" value="XM_001325639.1"/>
</dbReference>
<reference evidence="4" key="2">
    <citation type="journal article" date="2007" name="Science">
        <title>Draft genome sequence of the sexually transmitted pathogen Trichomonas vaginalis.</title>
        <authorList>
            <person name="Carlton J.M."/>
            <person name="Hirt R.P."/>
            <person name="Silva J.C."/>
            <person name="Delcher A.L."/>
            <person name="Schatz M."/>
            <person name="Zhao Q."/>
            <person name="Wortman J.R."/>
            <person name="Bidwell S.L."/>
            <person name="Alsmark U.C.M."/>
            <person name="Besteiro S."/>
            <person name="Sicheritz-Ponten T."/>
            <person name="Noel C.J."/>
            <person name="Dacks J.B."/>
            <person name="Foster P.G."/>
            <person name="Simillion C."/>
            <person name="Van de Peer Y."/>
            <person name="Miranda-Saavedra D."/>
            <person name="Barton G.J."/>
            <person name="Westrop G.D."/>
            <person name="Mueller S."/>
            <person name="Dessi D."/>
            <person name="Fiori P.L."/>
            <person name="Ren Q."/>
            <person name="Paulsen I."/>
            <person name="Zhang H."/>
            <person name="Bastida-Corcuera F.D."/>
            <person name="Simoes-Barbosa A."/>
            <person name="Brown M.T."/>
            <person name="Hayes R.D."/>
            <person name="Mukherjee M."/>
            <person name="Okumura C.Y."/>
            <person name="Schneider R."/>
            <person name="Smith A.J."/>
            <person name="Vanacova S."/>
            <person name="Villalvazo M."/>
            <person name="Haas B.J."/>
            <person name="Pertea M."/>
            <person name="Feldblyum T.V."/>
            <person name="Utterback T.R."/>
            <person name="Shu C.L."/>
            <person name="Osoegawa K."/>
            <person name="de Jong P.J."/>
            <person name="Hrdy I."/>
            <person name="Horvathova L."/>
            <person name="Zubacova Z."/>
            <person name="Dolezal P."/>
            <person name="Malik S.B."/>
            <person name="Logsdon J.M. Jr."/>
            <person name="Henze K."/>
            <person name="Gupta A."/>
            <person name="Wang C.C."/>
            <person name="Dunne R.L."/>
            <person name="Upcroft J.A."/>
            <person name="Upcroft P."/>
            <person name="White O."/>
            <person name="Salzberg S.L."/>
            <person name="Tang P."/>
            <person name="Chiu C.-H."/>
            <person name="Lee Y.-S."/>
            <person name="Embley T.M."/>
            <person name="Coombs G.H."/>
            <person name="Mottram J.C."/>
            <person name="Tachezy J."/>
            <person name="Fraser-Liggett C.M."/>
            <person name="Johnson P.J."/>
        </authorList>
    </citation>
    <scope>NUCLEOTIDE SEQUENCE [LARGE SCALE GENOMIC DNA]</scope>
    <source>
        <strain evidence="4">G3</strain>
    </source>
</reference>
<feature type="repeat" description="TPR" evidence="3">
    <location>
        <begin position="91"/>
        <end position="124"/>
    </location>
</feature>
<dbReference type="AlphaFoldDB" id="A2E1K4"/>
<dbReference type="GO" id="GO:0010468">
    <property type="term" value="P:regulation of gene expression"/>
    <property type="evidence" value="ECO:0000318"/>
    <property type="project" value="GO_Central"/>
</dbReference>
<dbReference type="GO" id="GO:0000978">
    <property type="term" value="F:RNA polymerase II cis-regulatory region sequence-specific DNA binding"/>
    <property type="evidence" value="ECO:0000318"/>
    <property type="project" value="GO_Central"/>
</dbReference>
<dbReference type="InterPro" id="IPR011990">
    <property type="entry name" value="TPR-like_helical_dom_sf"/>
</dbReference>
<keyword evidence="2" id="KW-0539">Nucleus</keyword>
<sequence>MADVGSATKDITQAIEQANKYLEFVWSSIASTAKEMGSKSITNLAIRRTLSYNPQNQKIFETAPRIKEGSQKLCDIISRDLQDLQNNPNNYQAWIQVGKAYLALSDFTNAYCSFTHVLRINPQIQDPYFWYAIACVYQHFQYNEDALKFFKNIGSLANSKQDFPLYSDYHLRLGLLYRSLRQYSQSSVELNLILKCPPLGLTEDDINFQIAFTQLAGGQQDLALREFKNLCDKYPKSHKIVQQYTWSLSFCNDDQSLNEAQRIIDLHPELNDDPLINFVLARLALKRGQMEVAYKKYCGCIPDWCESPVFWCGLGVLYFKNDQKQDALIAFQRALYQKAEIVEAWLNLGFIFEQLDNPSNAQKIYEAGCQNCRNSTRLEERLNRLSNPNSRNQVKLDIEEIKDSRFFNQIGDLQAQMILRIPPPIPANTIIPDEASARAIEDLRSPYETLFSNDQ</sequence>
<dbReference type="InParanoid" id="A2E1K4"/>
<dbReference type="GO" id="GO:0005634">
    <property type="term" value="C:nucleus"/>
    <property type="evidence" value="ECO:0007669"/>
    <property type="project" value="UniProtKB-SubCell"/>
</dbReference>
<dbReference type="VEuPathDB" id="TrichDB:TVAG_206190"/>
<organism evidence="4 5">
    <name type="scientific">Trichomonas vaginalis (strain ATCC PRA-98 / G3)</name>
    <dbReference type="NCBI Taxonomy" id="412133"/>
    <lineage>
        <taxon>Eukaryota</taxon>
        <taxon>Metamonada</taxon>
        <taxon>Parabasalia</taxon>
        <taxon>Trichomonadida</taxon>
        <taxon>Trichomonadidae</taxon>
        <taxon>Trichomonas</taxon>
    </lineage>
</organism>
<accession>A2E1K4</accession>